<feature type="compositionally biased region" description="Acidic residues" evidence="1">
    <location>
        <begin position="362"/>
        <end position="372"/>
    </location>
</feature>
<keyword evidence="3" id="KW-1185">Reference proteome</keyword>
<feature type="compositionally biased region" description="Polar residues" evidence="1">
    <location>
        <begin position="84"/>
        <end position="103"/>
    </location>
</feature>
<reference evidence="2 3" key="1">
    <citation type="journal article" date="2024" name="Commun. Biol.">
        <title>Comparative genomic analysis of thermophilic fungi reveals convergent evolutionary adaptations and gene losses.</title>
        <authorList>
            <person name="Steindorff A.S."/>
            <person name="Aguilar-Pontes M.V."/>
            <person name="Robinson A.J."/>
            <person name="Andreopoulos B."/>
            <person name="LaButti K."/>
            <person name="Kuo A."/>
            <person name="Mondo S."/>
            <person name="Riley R."/>
            <person name="Otillar R."/>
            <person name="Haridas S."/>
            <person name="Lipzen A."/>
            <person name="Grimwood J."/>
            <person name="Schmutz J."/>
            <person name="Clum A."/>
            <person name="Reid I.D."/>
            <person name="Moisan M.C."/>
            <person name="Butler G."/>
            <person name="Nguyen T.T.M."/>
            <person name="Dewar K."/>
            <person name="Conant G."/>
            <person name="Drula E."/>
            <person name="Henrissat B."/>
            <person name="Hansel C."/>
            <person name="Singer S."/>
            <person name="Hutchinson M.I."/>
            <person name="de Vries R.P."/>
            <person name="Natvig D.O."/>
            <person name="Powell A.J."/>
            <person name="Tsang A."/>
            <person name="Grigoriev I.V."/>
        </authorList>
    </citation>
    <scope>NUCLEOTIDE SEQUENCE [LARGE SCALE GENOMIC DNA]</scope>
    <source>
        <strain evidence="2 3">CBS 494.80</strain>
    </source>
</reference>
<gene>
    <name evidence="2" type="ORF">VTL71DRAFT_10506</name>
</gene>
<feature type="region of interest" description="Disordered" evidence="1">
    <location>
        <begin position="157"/>
        <end position="292"/>
    </location>
</feature>
<evidence type="ECO:0000256" key="1">
    <source>
        <dbReference type="SAM" id="MobiDB-lite"/>
    </source>
</evidence>
<dbReference type="Proteomes" id="UP001595075">
    <property type="component" value="Unassembled WGS sequence"/>
</dbReference>
<evidence type="ECO:0000313" key="3">
    <source>
        <dbReference type="Proteomes" id="UP001595075"/>
    </source>
</evidence>
<protein>
    <submittedName>
        <fullName evidence="2">Uncharacterized protein</fullName>
    </submittedName>
</protein>
<sequence length="511" mass="56112">MNKRNNSNSNDDDPYTSRGTPNKRAKTEHANRPTTNYQPIAESPFNPFANPEITSITKKRKNSSSNDDVPFASSKIQNKRAKTGGSNRPTAKNKSAAGNSLKSFANPKEKPKSNIGDELASLLAAAKMASNSSSPGNIPTPRNRTIPKRFVPLAIAPTKGFSRPLLPADASKSSRGYKFTSPRAPKSKSKSKSNFPRQEAPHATAAHSLVGFPRVAERTIAGDKSTSPLEPGSTFTSKGAPMAKRSVPSIIAPTKGRKAPSPVVESESEGDGFTTPSPLRSPGRKAIPPANIEVPFALPDDFDWKATQRSASLSLTEAPNQEASHTSDAEGLFAPPWLRGNSRSKRVNNSYRPLTPSALEEEKPDPEPEPEPSTESYSQYRVRRRLSRKNSLRENTTKTETLQNYDNLIDANNQVAKTWEVLHGTGYSMYHKGKAEDGSIWWAVMDESMVLEKCDVLKWRTFLHPSLWAGRKGNGEVTKEVKEWGAEIIRHFKYVSKSGKIIDMEAKGRSM</sequence>
<proteinExistence type="predicted"/>
<accession>A0ABR4CTQ7</accession>
<name>A0ABR4CTQ7_9HELO</name>
<feature type="region of interest" description="Disordered" evidence="1">
    <location>
        <begin position="1"/>
        <end position="118"/>
    </location>
</feature>
<feature type="region of interest" description="Disordered" evidence="1">
    <location>
        <begin position="126"/>
        <end position="145"/>
    </location>
</feature>
<evidence type="ECO:0000313" key="2">
    <source>
        <dbReference type="EMBL" id="KAL2073182.1"/>
    </source>
</evidence>
<feature type="compositionally biased region" description="Polar residues" evidence="1">
    <location>
        <begin position="224"/>
        <end position="237"/>
    </location>
</feature>
<dbReference type="EMBL" id="JAZHXI010000003">
    <property type="protein sequence ID" value="KAL2073182.1"/>
    <property type="molecule type" value="Genomic_DNA"/>
</dbReference>
<feature type="compositionally biased region" description="Basic residues" evidence="1">
    <location>
        <begin position="381"/>
        <end position="390"/>
    </location>
</feature>
<feature type="compositionally biased region" description="Polar residues" evidence="1">
    <location>
        <begin position="313"/>
        <end position="326"/>
    </location>
</feature>
<organism evidence="2 3">
    <name type="scientific">Oculimacula yallundae</name>
    <dbReference type="NCBI Taxonomy" id="86028"/>
    <lineage>
        <taxon>Eukaryota</taxon>
        <taxon>Fungi</taxon>
        <taxon>Dikarya</taxon>
        <taxon>Ascomycota</taxon>
        <taxon>Pezizomycotina</taxon>
        <taxon>Leotiomycetes</taxon>
        <taxon>Helotiales</taxon>
        <taxon>Ploettnerulaceae</taxon>
        <taxon>Oculimacula</taxon>
    </lineage>
</organism>
<comment type="caution">
    <text evidence="2">The sequence shown here is derived from an EMBL/GenBank/DDBJ whole genome shotgun (WGS) entry which is preliminary data.</text>
</comment>
<feature type="region of interest" description="Disordered" evidence="1">
    <location>
        <begin position="313"/>
        <end position="398"/>
    </location>
</feature>